<protein>
    <submittedName>
        <fullName evidence="1">Uncharacterized protein</fullName>
    </submittedName>
</protein>
<reference evidence="1 2" key="1">
    <citation type="submission" date="2017-10" db="EMBL/GenBank/DDBJ databases">
        <title>Extensive intraspecific genome diversity in a model arbuscular mycorrhizal fungus.</title>
        <authorList>
            <person name="Chen E.C.H."/>
            <person name="Morin E."/>
            <person name="Baudet D."/>
            <person name="Noel J."/>
            <person name="Ndikumana S."/>
            <person name="Charron P."/>
            <person name="St-Onge C."/>
            <person name="Giorgi J."/>
            <person name="Grigoriev I.V."/>
            <person name="Roux C."/>
            <person name="Martin F.M."/>
            <person name="Corradi N."/>
        </authorList>
    </citation>
    <scope>NUCLEOTIDE SEQUENCE [LARGE SCALE GENOMIC DNA]</scope>
    <source>
        <strain evidence="1 2">A1</strain>
    </source>
</reference>
<gene>
    <name evidence="1" type="ORF">RhiirA1_485371</name>
</gene>
<accession>A0A2N0QI96</accession>
<organism evidence="1 2">
    <name type="scientific">Rhizophagus irregularis</name>
    <dbReference type="NCBI Taxonomy" id="588596"/>
    <lineage>
        <taxon>Eukaryota</taxon>
        <taxon>Fungi</taxon>
        <taxon>Fungi incertae sedis</taxon>
        <taxon>Mucoromycota</taxon>
        <taxon>Glomeromycotina</taxon>
        <taxon>Glomeromycetes</taxon>
        <taxon>Glomerales</taxon>
        <taxon>Glomeraceae</taxon>
        <taxon>Rhizophagus</taxon>
    </lineage>
</organism>
<feature type="non-terminal residue" evidence="1">
    <location>
        <position position="52"/>
    </location>
</feature>
<dbReference type="Proteomes" id="UP000232688">
    <property type="component" value="Unassembled WGS sequence"/>
</dbReference>
<comment type="caution">
    <text evidence="1">The sequence shown here is derived from an EMBL/GenBank/DDBJ whole genome shotgun (WGS) entry which is preliminary data.</text>
</comment>
<reference evidence="1 2" key="2">
    <citation type="submission" date="2017-10" db="EMBL/GenBank/DDBJ databases">
        <title>Genome analyses suggest a sexual origin of heterokaryosis in a supposedly ancient asexual fungus.</title>
        <authorList>
            <person name="Corradi N."/>
            <person name="Sedzielewska K."/>
            <person name="Noel J."/>
            <person name="Charron P."/>
            <person name="Farinelli L."/>
            <person name="Marton T."/>
            <person name="Kruger M."/>
            <person name="Pelin A."/>
            <person name="Brachmann A."/>
            <person name="Corradi N."/>
        </authorList>
    </citation>
    <scope>NUCLEOTIDE SEQUENCE [LARGE SCALE GENOMIC DNA]</scope>
    <source>
        <strain evidence="1 2">A1</strain>
    </source>
</reference>
<dbReference type="EMBL" id="LLXH01009073">
    <property type="protein sequence ID" value="PKC50780.1"/>
    <property type="molecule type" value="Genomic_DNA"/>
</dbReference>
<evidence type="ECO:0000313" key="2">
    <source>
        <dbReference type="Proteomes" id="UP000232688"/>
    </source>
</evidence>
<sequence>MENETIWEVKNFMANILSKIFDPNKKEIKKLEKVADRIEAFASQMEQLSDDA</sequence>
<dbReference type="VEuPathDB" id="FungiDB:RhiirA1_485371"/>
<dbReference type="InterPro" id="IPR027417">
    <property type="entry name" value="P-loop_NTPase"/>
</dbReference>
<name>A0A2N0QI96_9GLOM</name>
<evidence type="ECO:0000313" key="1">
    <source>
        <dbReference type="EMBL" id="PKC50780.1"/>
    </source>
</evidence>
<dbReference type="AlphaFoldDB" id="A0A2N0QI96"/>
<proteinExistence type="predicted"/>
<dbReference type="Gene3D" id="3.40.50.300">
    <property type="entry name" value="P-loop containing nucleotide triphosphate hydrolases"/>
    <property type="match status" value="1"/>
</dbReference>